<evidence type="ECO:0000313" key="3">
    <source>
        <dbReference type="EMBL" id="KAJ9602546.1"/>
    </source>
</evidence>
<evidence type="ECO:0000256" key="2">
    <source>
        <dbReference type="SAM" id="MobiDB-lite"/>
    </source>
</evidence>
<feature type="compositionally biased region" description="Basic and acidic residues" evidence="2">
    <location>
        <begin position="124"/>
        <end position="169"/>
    </location>
</feature>
<protein>
    <submittedName>
        <fullName evidence="3">Uncharacterized protein</fullName>
    </submittedName>
</protein>
<evidence type="ECO:0000256" key="1">
    <source>
        <dbReference type="SAM" id="Coils"/>
    </source>
</evidence>
<feature type="compositionally biased region" description="Basic and acidic residues" evidence="2">
    <location>
        <begin position="1"/>
        <end position="10"/>
    </location>
</feature>
<feature type="compositionally biased region" description="Basic and acidic residues" evidence="2">
    <location>
        <begin position="31"/>
        <end position="41"/>
    </location>
</feature>
<feature type="compositionally biased region" description="Basic and acidic residues" evidence="2">
    <location>
        <begin position="64"/>
        <end position="76"/>
    </location>
</feature>
<comment type="caution">
    <text evidence="3">The sequence shown here is derived from an EMBL/GenBank/DDBJ whole genome shotgun (WGS) entry which is preliminary data.</text>
</comment>
<proteinExistence type="predicted"/>
<keyword evidence="4" id="KW-1185">Reference proteome</keyword>
<sequence length="729" mass="80170">MTTEHQHAEEVSTNSGNSQTAASGEITMPNDGDHKNQDVNRTDAGNAAADTEPSPQKPPLEGGDQVKDKVDAKTDAENGIAATPTNPSNNENKQEPEATANKRDKEETNDDDQGSKNVAPLEKAGAEAKPDPKTEHAQERQKEIEARAQKLEQLRKERQERERAAKDLEDQAWAALSKKRKDAADNRARIVQALVRAAKDAEGEAQNGNVLILQMEQDLMEAQHKAEIAEEAKNQAQDAKRLLEEDLEAANNRTEAAKTATAKSEAEKAQVQRNFEESVKNAGIAATKAKAEKDELRKKLVEITGELTVLNTAVTAANRNSQIAKQDHTATDAKDAALKESEKLRADLGAREGELAKARESLKEIDGLNAQLQKSQIRVAELELLLAACATDHGNALAIWPRGGSRVSNVQEESPGVWVMNPNQKLPRTEADDQTRIRAGFTNLNKPPNPCADLKTSPNPSVQWITSKETKLPNYVYQESRRLPLTFSSSIDLGEVTCPAGMVVIGVALGPWVDGSSKSPDFRHMSIKLCCKNPGKDDDPGTWYGNRGPKYAAGDAGPRMIAKPYDQIKKDAEPTATPWPPSTFTSIFCDNRAVTYEACVGERGDEVVEAKAISSLSFYSPTYTNGGKVPGNRLYLLPTWQDPHHPRIVATPEAIAHAFEDQAKFSKFYFRTPNQLGEPLYTTSGIDRLHYDTNIVFYNGWQVTGVQMFIRDYDTLALNVRFEDLSSQW</sequence>
<dbReference type="Proteomes" id="UP001172673">
    <property type="component" value="Unassembled WGS sequence"/>
</dbReference>
<feature type="coiled-coil region" evidence="1">
    <location>
        <begin position="212"/>
        <end position="306"/>
    </location>
</feature>
<feature type="region of interest" description="Disordered" evidence="2">
    <location>
        <begin position="1"/>
        <end position="169"/>
    </location>
</feature>
<organism evidence="3 4">
    <name type="scientific">Cladophialophora chaetospira</name>
    <dbReference type="NCBI Taxonomy" id="386627"/>
    <lineage>
        <taxon>Eukaryota</taxon>
        <taxon>Fungi</taxon>
        <taxon>Dikarya</taxon>
        <taxon>Ascomycota</taxon>
        <taxon>Pezizomycotina</taxon>
        <taxon>Eurotiomycetes</taxon>
        <taxon>Chaetothyriomycetidae</taxon>
        <taxon>Chaetothyriales</taxon>
        <taxon>Herpotrichiellaceae</taxon>
        <taxon>Cladophialophora</taxon>
    </lineage>
</organism>
<name>A0AA38WWP9_9EURO</name>
<dbReference type="AlphaFoldDB" id="A0AA38WWP9"/>
<feature type="coiled-coil region" evidence="1">
    <location>
        <begin position="355"/>
        <end position="385"/>
    </location>
</feature>
<keyword evidence="1" id="KW-0175">Coiled coil</keyword>
<accession>A0AA38WWP9</accession>
<feature type="compositionally biased region" description="Basic and acidic residues" evidence="2">
    <location>
        <begin position="92"/>
        <end position="106"/>
    </location>
</feature>
<feature type="compositionally biased region" description="Polar residues" evidence="2">
    <location>
        <begin position="11"/>
        <end position="22"/>
    </location>
</feature>
<evidence type="ECO:0000313" key="4">
    <source>
        <dbReference type="Proteomes" id="UP001172673"/>
    </source>
</evidence>
<dbReference type="EMBL" id="JAPDRK010000026">
    <property type="protein sequence ID" value="KAJ9602546.1"/>
    <property type="molecule type" value="Genomic_DNA"/>
</dbReference>
<reference evidence="3" key="1">
    <citation type="submission" date="2022-10" db="EMBL/GenBank/DDBJ databases">
        <title>Culturing micro-colonial fungi from biological soil crusts in the Mojave desert and describing Neophaeococcomyces mojavensis, and introducing the new genera and species Taxawa tesnikishii.</title>
        <authorList>
            <person name="Kurbessoian T."/>
            <person name="Stajich J.E."/>
        </authorList>
    </citation>
    <scope>NUCLEOTIDE SEQUENCE</scope>
    <source>
        <strain evidence="3">TK_41</strain>
    </source>
</reference>
<gene>
    <name evidence="3" type="ORF">H2200_013089</name>
</gene>